<dbReference type="InParanoid" id="M1DY49"/>
<dbReference type="EnsemblPlants" id="PGSC0003DMT400096299">
    <property type="protein sequence ID" value="PGSC0003DMT400096299"/>
    <property type="gene ID" value="PGSC0003DMG400045870"/>
</dbReference>
<evidence type="ECO:0008006" key="3">
    <source>
        <dbReference type="Google" id="ProtNLM"/>
    </source>
</evidence>
<dbReference type="AlphaFoldDB" id="M1DY49"/>
<dbReference type="Gramene" id="PGSC0003DMT400096299">
    <property type="protein sequence ID" value="PGSC0003DMT400096299"/>
    <property type="gene ID" value="PGSC0003DMG400045870"/>
</dbReference>
<dbReference type="PaxDb" id="4113-PGSC0003DMT400096299"/>
<proteinExistence type="predicted"/>
<dbReference type="Proteomes" id="UP000011115">
    <property type="component" value="Unassembled WGS sequence"/>
</dbReference>
<reference evidence="2" key="1">
    <citation type="journal article" date="2011" name="Nature">
        <title>Genome sequence and analysis of the tuber crop potato.</title>
        <authorList>
            <consortium name="The Potato Genome Sequencing Consortium"/>
        </authorList>
    </citation>
    <scope>NUCLEOTIDE SEQUENCE [LARGE SCALE GENOMIC DNA]</scope>
    <source>
        <strain evidence="2">cv. DM1-3 516 R44</strain>
    </source>
</reference>
<evidence type="ECO:0000313" key="1">
    <source>
        <dbReference type="EnsemblPlants" id="PGSC0003DMT400096299"/>
    </source>
</evidence>
<reference evidence="1" key="2">
    <citation type="submission" date="2015-06" db="UniProtKB">
        <authorList>
            <consortium name="EnsemblPlants"/>
        </authorList>
    </citation>
    <scope>IDENTIFICATION</scope>
    <source>
        <strain evidence="1">DM1-3 516 R44</strain>
    </source>
</reference>
<sequence>MANNAGQQGAGRHYATDTSRICEFLRMNPLEFLGSKIIEDSENFVEDFQNEFEVMHLTNGNGNRSPFQRRSFGHAHHQLVHLHQGTRMTTRIIISELNPLNLRVVWHKRQLGPPHMLRITQEHVVMAPMAASIARAAPRGATSRIGGGVNRLYAMASLKDQENSPDIVTSMLKVFSIDVYALLDPTVSLSFVTPYVAMRFGISPEELLEPFSVS</sequence>
<keyword evidence="2" id="KW-1185">Reference proteome</keyword>
<protein>
    <recommendedName>
        <fullName evidence="3">Gag-pol polyprotein</fullName>
    </recommendedName>
</protein>
<dbReference type="HOGENOM" id="CLU_043741_1_0_1"/>
<evidence type="ECO:0000313" key="2">
    <source>
        <dbReference type="Proteomes" id="UP000011115"/>
    </source>
</evidence>
<name>M1DY49_SOLTU</name>
<accession>M1DY49</accession>
<organism evidence="1 2">
    <name type="scientific">Solanum tuberosum</name>
    <name type="common">Potato</name>
    <dbReference type="NCBI Taxonomy" id="4113"/>
    <lineage>
        <taxon>Eukaryota</taxon>
        <taxon>Viridiplantae</taxon>
        <taxon>Streptophyta</taxon>
        <taxon>Embryophyta</taxon>
        <taxon>Tracheophyta</taxon>
        <taxon>Spermatophyta</taxon>
        <taxon>Magnoliopsida</taxon>
        <taxon>eudicotyledons</taxon>
        <taxon>Gunneridae</taxon>
        <taxon>Pentapetalae</taxon>
        <taxon>asterids</taxon>
        <taxon>lamiids</taxon>
        <taxon>Solanales</taxon>
        <taxon>Solanaceae</taxon>
        <taxon>Solanoideae</taxon>
        <taxon>Solaneae</taxon>
        <taxon>Solanum</taxon>
    </lineage>
</organism>